<evidence type="ECO:0000313" key="1">
    <source>
        <dbReference type="EMBL" id="KAK1334828.1"/>
    </source>
</evidence>
<reference evidence="1" key="1">
    <citation type="submission" date="2023-06" db="EMBL/GenBank/DDBJ databases">
        <title>Reference genome for the Northern bat (Eptesicus nilssonii), a most northern bat species.</title>
        <authorList>
            <person name="Laine V.N."/>
            <person name="Pulliainen A.T."/>
            <person name="Lilley T.M."/>
        </authorList>
    </citation>
    <scope>NUCLEOTIDE SEQUENCE</scope>
    <source>
        <strain evidence="1">BLF_Eptnil</strain>
        <tissue evidence="1">Kidney</tissue>
    </source>
</reference>
<dbReference type="PANTHER" id="PTHR10972">
    <property type="entry name" value="OXYSTEROL-BINDING PROTEIN-RELATED"/>
    <property type="match status" value="1"/>
</dbReference>
<evidence type="ECO:0000313" key="2">
    <source>
        <dbReference type="Proteomes" id="UP001177744"/>
    </source>
</evidence>
<dbReference type="EMBL" id="JAULJE010000014">
    <property type="protein sequence ID" value="KAK1334828.1"/>
    <property type="molecule type" value="Genomic_DNA"/>
</dbReference>
<dbReference type="InterPro" id="IPR000648">
    <property type="entry name" value="Oxysterol-bd"/>
</dbReference>
<comment type="caution">
    <text evidence="1">The sequence shown here is derived from an EMBL/GenBank/DDBJ whole genome shotgun (WGS) entry which is preliminary data.</text>
</comment>
<name>A0AA40LKB2_CNENI</name>
<dbReference type="InterPro" id="IPR037239">
    <property type="entry name" value="OSBP_sf"/>
</dbReference>
<keyword evidence="2" id="KW-1185">Reference proteome</keyword>
<organism evidence="1 2">
    <name type="scientific">Cnephaeus nilssonii</name>
    <name type="common">Northern bat</name>
    <name type="synonym">Eptesicus nilssonii</name>
    <dbReference type="NCBI Taxonomy" id="3371016"/>
    <lineage>
        <taxon>Eukaryota</taxon>
        <taxon>Metazoa</taxon>
        <taxon>Chordata</taxon>
        <taxon>Craniata</taxon>
        <taxon>Vertebrata</taxon>
        <taxon>Euteleostomi</taxon>
        <taxon>Mammalia</taxon>
        <taxon>Eutheria</taxon>
        <taxon>Laurasiatheria</taxon>
        <taxon>Chiroptera</taxon>
        <taxon>Yangochiroptera</taxon>
        <taxon>Vespertilionidae</taxon>
        <taxon>Cnephaeus</taxon>
    </lineage>
</organism>
<sequence>MVRGRKPSPCSHLCKNECLGYRTITTLSPPSPQVYVAAFAVSAYASSYYRAGSKPFNPVLGETYECIREDKGFRYFSEQVVTHPLVCCVHPVVLCAPLVLEEPLMPPVTGAFEMFVFRLSPASKQLR</sequence>
<dbReference type="AlphaFoldDB" id="A0AA40LKB2"/>
<dbReference type="GO" id="GO:0005829">
    <property type="term" value="C:cytosol"/>
    <property type="evidence" value="ECO:0007669"/>
    <property type="project" value="TreeGrafter"/>
</dbReference>
<dbReference type="GO" id="GO:0015485">
    <property type="term" value="F:cholesterol binding"/>
    <property type="evidence" value="ECO:0007669"/>
    <property type="project" value="TreeGrafter"/>
</dbReference>
<accession>A0AA40LKB2</accession>
<proteinExistence type="predicted"/>
<gene>
    <name evidence="1" type="ORF">QTO34_004398</name>
</gene>
<dbReference type="GO" id="GO:0097038">
    <property type="term" value="C:perinuclear endoplasmic reticulum"/>
    <property type="evidence" value="ECO:0007669"/>
    <property type="project" value="TreeGrafter"/>
</dbReference>
<dbReference type="Pfam" id="PF01237">
    <property type="entry name" value="Oxysterol_BP"/>
    <property type="match status" value="1"/>
</dbReference>
<dbReference type="SUPFAM" id="SSF144000">
    <property type="entry name" value="Oxysterol-binding protein-like"/>
    <property type="match status" value="1"/>
</dbReference>
<dbReference type="GO" id="GO:0005886">
    <property type="term" value="C:plasma membrane"/>
    <property type="evidence" value="ECO:0007669"/>
    <property type="project" value="TreeGrafter"/>
</dbReference>
<dbReference type="PANTHER" id="PTHR10972:SF15">
    <property type="entry name" value="OXYSTEROL-BINDING PROTEIN-RELATED PROTEIN 3"/>
    <property type="match status" value="1"/>
</dbReference>
<dbReference type="GO" id="GO:0031965">
    <property type="term" value="C:nuclear membrane"/>
    <property type="evidence" value="ECO:0007669"/>
    <property type="project" value="TreeGrafter"/>
</dbReference>
<protein>
    <submittedName>
        <fullName evidence="1">Uncharacterized protein</fullName>
    </submittedName>
</protein>
<dbReference type="Proteomes" id="UP001177744">
    <property type="component" value="Unassembled WGS sequence"/>
</dbReference>